<protein>
    <submittedName>
        <fullName evidence="3">3018_t:CDS:1</fullName>
    </submittedName>
</protein>
<dbReference type="Pfam" id="PF02469">
    <property type="entry name" value="Fasciclin"/>
    <property type="match status" value="1"/>
</dbReference>
<dbReference type="EMBL" id="CAJVPI010000692">
    <property type="protein sequence ID" value="CAG8563249.1"/>
    <property type="molecule type" value="Genomic_DNA"/>
</dbReference>
<dbReference type="InterPro" id="IPR036378">
    <property type="entry name" value="FAS1_dom_sf"/>
</dbReference>
<dbReference type="InterPro" id="IPR000782">
    <property type="entry name" value="FAS1_domain"/>
</dbReference>
<gene>
    <name evidence="3" type="ORF">PBRASI_LOCUS5703</name>
</gene>
<evidence type="ECO:0000259" key="2">
    <source>
        <dbReference type="PROSITE" id="PS50213"/>
    </source>
</evidence>
<accession>A0A9N9BEP6</accession>
<reference evidence="3" key="1">
    <citation type="submission" date="2021-06" db="EMBL/GenBank/DDBJ databases">
        <authorList>
            <person name="Kallberg Y."/>
            <person name="Tangrot J."/>
            <person name="Rosling A."/>
        </authorList>
    </citation>
    <scope>NUCLEOTIDE SEQUENCE</scope>
    <source>
        <strain evidence="3">BR232B</strain>
    </source>
</reference>
<dbReference type="PROSITE" id="PS50213">
    <property type="entry name" value="FAS1"/>
    <property type="match status" value="1"/>
</dbReference>
<dbReference type="OrthoDB" id="5551751at2759"/>
<feature type="compositionally biased region" description="Basic and acidic residues" evidence="1">
    <location>
        <begin position="1"/>
        <end position="15"/>
    </location>
</feature>
<feature type="domain" description="FAS1" evidence="2">
    <location>
        <begin position="24"/>
        <end position="155"/>
    </location>
</feature>
<comment type="caution">
    <text evidence="3">The sequence shown here is derived from an EMBL/GenBank/DDBJ whole genome shotgun (WGS) entry which is preliminary data.</text>
</comment>
<dbReference type="SUPFAM" id="SSF82153">
    <property type="entry name" value="FAS1 domain"/>
    <property type="match status" value="1"/>
</dbReference>
<sequence>MHGDLPEHDAIHFQTDDSNEPITGPRLEDLLPMHKDLTIFMDGVRAYEDTISLISSHSTKVTIFAPINRAFVNYKFAVKSSGEDRNSARHSFILSHIISDGYSVASEDGSFQTLKEGRVIRVEHVNGDIVIDGRAKVVGKVEGVNGVIYKIDNVLVD</sequence>
<dbReference type="Proteomes" id="UP000789739">
    <property type="component" value="Unassembled WGS sequence"/>
</dbReference>
<dbReference type="Gene3D" id="2.30.180.10">
    <property type="entry name" value="FAS1 domain"/>
    <property type="match status" value="1"/>
</dbReference>
<evidence type="ECO:0000256" key="1">
    <source>
        <dbReference type="SAM" id="MobiDB-lite"/>
    </source>
</evidence>
<organism evidence="3 4">
    <name type="scientific">Paraglomus brasilianum</name>
    <dbReference type="NCBI Taxonomy" id="144538"/>
    <lineage>
        <taxon>Eukaryota</taxon>
        <taxon>Fungi</taxon>
        <taxon>Fungi incertae sedis</taxon>
        <taxon>Mucoromycota</taxon>
        <taxon>Glomeromycotina</taxon>
        <taxon>Glomeromycetes</taxon>
        <taxon>Paraglomerales</taxon>
        <taxon>Paraglomeraceae</taxon>
        <taxon>Paraglomus</taxon>
    </lineage>
</organism>
<evidence type="ECO:0000313" key="3">
    <source>
        <dbReference type="EMBL" id="CAG8563249.1"/>
    </source>
</evidence>
<dbReference type="AlphaFoldDB" id="A0A9N9BEP6"/>
<name>A0A9N9BEP6_9GLOM</name>
<keyword evidence="4" id="KW-1185">Reference proteome</keyword>
<proteinExistence type="predicted"/>
<evidence type="ECO:0000313" key="4">
    <source>
        <dbReference type="Proteomes" id="UP000789739"/>
    </source>
</evidence>
<feature type="region of interest" description="Disordered" evidence="1">
    <location>
        <begin position="1"/>
        <end position="25"/>
    </location>
</feature>